<evidence type="ECO:0000313" key="2">
    <source>
        <dbReference type="Proteomes" id="UP001460270"/>
    </source>
</evidence>
<proteinExistence type="predicted"/>
<dbReference type="PANTHER" id="PTHR47331">
    <property type="entry name" value="PHD-TYPE DOMAIN-CONTAINING PROTEIN"/>
    <property type="match status" value="1"/>
</dbReference>
<dbReference type="PANTHER" id="PTHR47331:SF1">
    <property type="entry name" value="GAG-LIKE PROTEIN"/>
    <property type="match status" value="1"/>
</dbReference>
<dbReference type="InterPro" id="IPR008042">
    <property type="entry name" value="Retrotrans_Pao"/>
</dbReference>
<name>A0AAW0MIE3_9GOBI</name>
<reference evidence="2" key="1">
    <citation type="submission" date="2024-04" db="EMBL/GenBank/DDBJ databases">
        <title>Salinicola lusitanus LLJ914,a marine bacterium isolated from the Okinawa Trough.</title>
        <authorList>
            <person name="Li J."/>
        </authorList>
    </citation>
    <scope>NUCLEOTIDE SEQUENCE [LARGE SCALE GENOMIC DNA]</scope>
</reference>
<sequence length="223" mass="25414">MVIETVQQNFYVDDCLKSAATETEAIHLIHDLIALCGKGGFVLEKWISNSHVVLQAISKEERAKELKMLDLDIDKLPVERALGFQCSVYDLLGFLAPVTLHAKIMQLELCKQGCSWDDSLPQDIWQRWKKWLEELELLATFSVDRCKSDTAESCDYSSTRAVCSCSRSKMDTMIKAELGVPLQESVFWTDSTSVLKYVNNEDRRFHTFVANRIATIRDLSDPK</sequence>
<gene>
    <name evidence="1" type="ORF">WMY93_032954</name>
</gene>
<organism evidence="1 2">
    <name type="scientific">Mugilogobius chulae</name>
    <name type="common">yellowstripe goby</name>
    <dbReference type="NCBI Taxonomy" id="88201"/>
    <lineage>
        <taxon>Eukaryota</taxon>
        <taxon>Metazoa</taxon>
        <taxon>Chordata</taxon>
        <taxon>Craniata</taxon>
        <taxon>Vertebrata</taxon>
        <taxon>Euteleostomi</taxon>
        <taxon>Actinopterygii</taxon>
        <taxon>Neopterygii</taxon>
        <taxon>Teleostei</taxon>
        <taxon>Neoteleostei</taxon>
        <taxon>Acanthomorphata</taxon>
        <taxon>Gobiaria</taxon>
        <taxon>Gobiiformes</taxon>
        <taxon>Gobioidei</taxon>
        <taxon>Gobiidae</taxon>
        <taxon>Gobionellinae</taxon>
        <taxon>Mugilogobius</taxon>
    </lineage>
</organism>
<dbReference type="EMBL" id="JBBPFD010000103">
    <property type="protein sequence ID" value="KAK7880408.1"/>
    <property type="molecule type" value="Genomic_DNA"/>
</dbReference>
<evidence type="ECO:0000313" key="1">
    <source>
        <dbReference type="EMBL" id="KAK7880408.1"/>
    </source>
</evidence>
<protein>
    <submittedName>
        <fullName evidence="1">Uncharacterized protein</fullName>
    </submittedName>
</protein>
<accession>A0AAW0MIE3</accession>
<dbReference type="AlphaFoldDB" id="A0AAW0MIE3"/>
<comment type="caution">
    <text evidence="1">The sequence shown here is derived from an EMBL/GenBank/DDBJ whole genome shotgun (WGS) entry which is preliminary data.</text>
</comment>
<dbReference type="Proteomes" id="UP001460270">
    <property type="component" value="Unassembled WGS sequence"/>
</dbReference>
<keyword evidence="2" id="KW-1185">Reference proteome</keyword>
<dbReference type="Pfam" id="PF05380">
    <property type="entry name" value="Peptidase_A17"/>
    <property type="match status" value="1"/>
</dbReference>